<feature type="domain" description="Integrase catalytic" evidence="1">
    <location>
        <begin position="123"/>
        <end position="179"/>
    </location>
</feature>
<dbReference type="InterPro" id="IPR052160">
    <property type="entry name" value="Gypsy_RT_Integrase-like"/>
</dbReference>
<dbReference type="Gene3D" id="1.10.340.70">
    <property type="match status" value="1"/>
</dbReference>
<evidence type="ECO:0000313" key="2">
    <source>
        <dbReference type="EMBL" id="KAA0049936.1"/>
    </source>
</evidence>
<dbReference type="Proteomes" id="UP000321393">
    <property type="component" value="Unassembled WGS sequence"/>
</dbReference>
<dbReference type="PROSITE" id="PS50994">
    <property type="entry name" value="INTEGRASE"/>
    <property type="match status" value="1"/>
</dbReference>
<dbReference type="OrthoDB" id="1744105at2759"/>
<dbReference type="EMBL" id="SSTE01011953">
    <property type="protein sequence ID" value="KAA0049936.1"/>
    <property type="molecule type" value="Genomic_DNA"/>
</dbReference>
<dbReference type="SUPFAM" id="SSF53098">
    <property type="entry name" value="Ribonuclease H-like"/>
    <property type="match status" value="1"/>
</dbReference>
<dbReference type="AlphaFoldDB" id="A0A5A7U6X8"/>
<reference evidence="4 5" key="1">
    <citation type="submission" date="2019-08" db="EMBL/GenBank/DDBJ databases">
        <title>Draft genome sequences of two oriental melons (Cucumis melo L. var makuwa).</title>
        <authorList>
            <person name="Kwon S.-Y."/>
        </authorList>
    </citation>
    <scope>NUCLEOTIDE SEQUENCE [LARGE SCALE GENOMIC DNA]</scope>
    <source>
        <strain evidence="5">cv. Chang Bougi</strain>
        <strain evidence="4">cv. SW 3</strain>
        <tissue evidence="2">Leaf</tissue>
    </source>
</reference>
<sequence>MTTPGIIDIEVVLKEVGKDLELQKIIETIKKNLEENTKYQWVNDRLLYEGRLMISEQSSLIPTLLHTFHDSILGGHSRFLRTYKPINGELHWKGMKTDINNYLEQRDKCQRNKTELTLPAGLLQPIPLLELILEDWSMDFVEGLPMFGNVNVIVLVVDRLSKYAYFVTLKHPLSAEQVA</sequence>
<evidence type="ECO:0000313" key="4">
    <source>
        <dbReference type="Proteomes" id="UP000321393"/>
    </source>
</evidence>
<evidence type="ECO:0000259" key="1">
    <source>
        <dbReference type="PROSITE" id="PS50994"/>
    </source>
</evidence>
<dbReference type="STRING" id="1194695.A0A5A7U6X8"/>
<accession>A0A5A7U6X8</accession>
<evidence type="ECO:0000313" key="3">
    <source>
        <dbReference type="EMBL" id="TYK07668.1"/>
    </source>
</evidence>
<dbReference type="InterPro" id="IPR001584">
    <property type="entry name" value="Integrase_cat-core"/>
</dbReference>
<name>A0A5A7U6X8_CUCMM</name>
<dbReference type="PANTHER" id="PTHR47266">
    <property type="entry name" value="ENDONUCLEASE-RELATED"/>
    <property type="match status" value="1"/>
</dbReference>
<dbReference type="Pfam" id="PF17921">
    <property type="entry name" value="Integrase_H2C2"/>
    <property type="match status" value="1"/>
</dbReference>
<dbReference type="GO" id="GO:0015074">
    <property type="term" value="P:DNA integration"/>
    <property type="evidence" value="ECO:0007669"/>
    <property type="project" value="InterPro"/>
</dbReference>
<organism evidence="2 4">
    <name type="scientific">Cucumis melo var. makuwa</name>
    <name type="common">Oriental melon</name>
    <dbReference type="NCBI Taxonomy" id="1194695"/>
    <lineage>
        <taxon>Eukaryota</taxon>
        <taxon>Viridiplantae</taxon>
        <taxon>Streptophyta</taxon>
        <taxon>Embryophyta</taxon>
        <taxon>Tracheophyta</taxon>
        <taxon>Spermatophyta</taxon>
        <taxon>Magnoliopsida</taxon>
        <taxon>eudicotyledons</taxon>
        <taxon>Gunneridae</taxon>
        <taxon>Pentapetalae</taxon>
        <taxon>rosids</taxon>
        <taxon>fabids</taxon>
        <taxon>Cucurbitales</taxon>
        <taxon>Cucurbitaceae</taxon>
        <taxon>Benincaseae</taxon>
        <taxon>Cucumis</taxon>
    </lineage>
</organism>
<protein>
    <submittedName>
        <fullName evidence="2">Ty3-gypsy retrotransposon protein</fullName>
    </submittedName>
</protein>
<proteinExistence type="predicted"/>
<gene>
    <name evidence="3" type="ORF">E5676_scaffold105G00770</name>
    <name evidence="2" type="ORF">E6C27_scaffold13G00950</name>
</gene>
<dbReference type="InterPro" id="IPR041588">
    <property type="entry name" value="Integrase_H2C2"/>
</dbReference>
<comment type="caution">
    <text evidence="2">The sequence shown here is derived from an EMBL/GenBank/DDBJ whole genome shotgun (WGS) entry which is preliminary data.</text>
</comment>
<dbReference type="EMBL" id="SSTD01013124">
    <property type="protein sequence ID" value="TYK07668.1"/>
    <property type="molecule type" value="Genomic_DNA"/>
</dbReference>
<dbReference type="Proteomes" id="UP000321947">
    <property type="component" value="Unassembled WGS sequence"/>
</dbReference>
<evidence type="ECO:0000313" key="5">
    <source>
        <dbReference type="Proteomes" id="UP000321947"/>
    </source>
</evidence>
<dbReference type="InterPro" id="IPR012337">
    <property type="entry name" value="RNaseH-like_sf"/>
</dbReference>